<dbReference type="InterPro" id="IPR001451">
    <property type="entry name" value="Hexapep"/>
</dbReference>
<dbReference type="Gene3D" id="2.160.10.10">
    <property type="entry name" value="Hexapeptide repeat proteins"/>
    <property type="match status" value="2"/>
</dbReference>
<dbReference type="EMBL" id="KZ613943">
    <property type="protein sequence ID" value="PMD42865.1"/>
    <property type="molecule type" value="Genomic_DNA"/>
</dbReference>
<dbReference type="Gene3D" id="3.30.300.30">
    <property type="match status" value="1"/>
</dbReference>
<dbReference type="SUPFAM" id="SSF51161">
    <property type="entry name" value="Trimeric LpxA-like enzymes"/>
    <property type="match status" value="3"/>
</dbReference>
<feature type="domain" description="Carrier" evidence="5">
    <location>
        <begin position="773"/>
        <end position="850"/>
    </location>
</feature>
<evidence type="ECO:0000313" key="6">
    <source>
        <dbReference type="EMBL" id="PMD42865.1"/>
    </source>
</evidence>
<accession>A0A2J6RWH0</accession>
<dbReference type="InterPro" id="IPR020806">
    <property type="entry name" value="PKS_PP-bd"/>
</dbReference>
<protein>
    <submittedName>
        <fullName evidence="6">Acetyl-CoA synthetase-like protein</fullName>
    </submittedName>
</protein>
<evidence type="ECO:0000256" key="3">
    <source>
        <dbReference type="SAM" id="MobiDB-lite"/>
    </source>
</evidence>
<dbReference type="Gene3D" id="3.40.50.12780">
    <property type="entry name" value="N-terminal domain of ligase-like"/>
    <property type="match status" value="1"/>
</dbReference>
<keyword evidence="7" id="KW-1185">Reference proteome</keyword>
<dbReference type="InterPro" id="IPR011004">
    <property type="entry name" value="Trimer_LpxA-like_sf"/>
</dbReference>
<evidence type="ECO:0000256" key="2">
    <source>
        <dbReference type="ARBA" id="ARBA00022553"/>
    </source>
</evidence>
<organism evidence="6 7">
    <name type="scientific">Hyaloscypha variabilis (strain UAMH 11265 / GT02V1 / F)</name>
    <name type="common">Meliniomyces variabilis</name>
    <dbReference type="NCBI Taxonomy" id="1149755"/>
    <lineage>
        <taxon>Eukaryota</taxon>
        <taxon>Fungi</taxon>
        <taxon>Dikarya</taxon>
        <taxon>Ascomycota</taxon>
        <taxon>Pezizomycotina</taxon>
        <taxon>Leotiomycetes</taxon>
        <taxon>Helotiales</taxon>
        <taxon>Hyaloscyphaceae</taxon>
        <taxon>Hyaloscypha</taxon>
        <taxon>Hyaloscypha variabilis</taxon>
    </lineage>
</organism>
<evidence type="ECO:0000256" key="4">
    <source>
        <dbReference type="SAM" id="Phobius"/>
    </source>
</evidence>
<keyword evidence="2" id="KW-0597">Phosphoprotein</keyword>
<dbReference type="PANTHER" id="PTHR43201">
    <property type="entry name" value="ACYL-COA SYNTHETASE"/>
    <property type="match status" value="1"/>
</dbReference>
<dbReference type="STRING" id="1149755.A0A2J6RWH0"/>
<dbReference type="InterPro" id="IPR042099">
    <property type="entry name" value="ANL_N_sf"/>
</dbReference>
<keyword evidence="4" id="KW-0812">Transmembrane</keyword>
<keyword evidence="4" id="KW-0472">Membrane</keyword>
<sequence>MAFSSEATYLTFVNNSFLSLASKAAFTAWAEKANRQFQTRPSKSTFSEILDAIPTLENSGTIPLASLGFLLSRYPEYLPTFDILRCYGKLWLGLANAIKAKQRGDETAILQEVLAQVKASCDYLPSLFLTDSVLPALIDPTSQRSLTHQQLAFFVQTFRLPLTASKVSPRPVVALALPNGFQLGLACLAVAAYYTAAPLNIAGGAAQFQSDAELARPDCILVLESDVERLRIREPWVSDAGIQVLLLTPNEDMTFHIKPLGEMQSFKYLTAPTPNSPDDFALILFTSGTSGTKKVVPIIYFGLLTGLSCVVDSWGLTSKDSCVNMMPLNHVGGIVRNLFAPVLSGGSTILCSAFDPNLFWDLLEDGHGTWYYASPSMHMGILTEGRNRGDASRSRLRLVCNAAGSLLPALAAQLRHTFKCTVLPSYGMTECMPISTPPLDYQLDRNGTSGIGCGPEIGILDKEGVPVPPGTVGHISVRGGPTFPGYLKNGKIDTSVFNGDGWFDTGDLGCLDQDGYLCLTGRGKEVINRGGEIISPFEVEEAITIAAQDNSSVLSGRVRQAMTFSAPHELLQEVVGVVLVTVPNQPRPDIRDLQTSLKPSLHSSKWPAVVVYMDALPISNNKLMRINFAQRMGMNPVKNNAKLIEKHFEALCPPVNSPLSTKISSSPSRMDLELVLREMETILDPNIEAHVGTSHHDGTTVIYLAPRTYKDSKALSEYDIEMLIDQLRRPLDGFLLPSKIDSIQMPFPRDALGLVDEKQLEDMVHAQNSAASIAGSETEEQIRKAFGRVLNFDIEEISSDSDFFELGGDSLSAGQLLSLLRRDLQVRIPIDQLFTSSKAHELCKLVDQLTSMASEKPTLCSPPIVGCTERYSSTHPLVLLIHLLPLVLFYPMKQAFKWTFLMYALSSISEVWDEPNIPSRFLALVFCMMISRLATQIVAPIVGISFKWLVIGKYQEGMYPMWGVYHTRWWIVEKVLLICGKGVFQYLEETRILYYRLLGARIGKGVTIEKGTVLGEFDLLDIGDNVRLDKCVCRPFAVEVNTSMYLGRITIGANSNIGLKSHVAAGSTIPPDTFIGANSSSYEMDDAAEFNNSRKPKPYILTKLFCIFPIQFLHVAVRPFVRFGLIVIIKKAVNRFCGVSRPISAEDKTQTDIFRSQLLAALGKNLDGITKLFGKHYEFTSVAVRALGGKVGQRVYWPGTGPSIDDIDFLDVGDDVVFGSRSHIITSDASGSDFVRIGDGAMIADRVVLNPGATVGDGAVIGSGAFIKRGQNCTPGSVWVGNRKGSAVCLSSPSSSKQSKILRRSCKGPFDSARGISLYPSSLQGNSGYSSPPPSYPISEKSPTASTANVGTVDVTMETFGFVSNSVTGGTSISSSIYKEPLSASSPFGRAFYEGKASYHVLGQKTIFLYSTFTAIFVQFYWNVSTISTVIISQLLTANQQFSRQRYKPLRIYLFAVAFLSALYTLLALLALLITIGAKWLLHGRRKAGSYDWDKSSYCQRWQILLTIEAIRRRCFGGNGVLGMLTGSHFIVLYFRALGAKIGKDCALFAGGRPSLVFTEPDLLMLGDRVVIDDTSLVGHINSRGRFSLNELRVGSGSVLRSGTRLLSGARMGERSVLLEHTLVMAGDGADDGGIYQGWPADVFRGDRLRVMSRRS</sequence>
<dbReference type="InterPro" id="IPR036736">
    <property type="entry name" value="ACP-like_sf"/>
</dbReference>
<keyword evidence="4" id="KW-1133">Transmembrane helix</keyword>
<feature type="transmembrane region" description="Helical" evidence="4">
    <location>
        <begin position="1407"/>
        <end position="1432"/>
    </location>
</feature>
<keyword evidence="1" id="KW-0596">Phosphopantetheine</keyword>
<dbReference type="InterPro" id="IPR009081">
    <property type="entry name" value="PP-bd_ACP"/>
</dbReference>
<dbReference type="Pfam" id="PF00550">
    <property type="entry name" value="PP-binding"/>
    <property type="match status" value="1"/>
</dbReference>
<dbReference type="SMART" id="SM00823">
    <property type="entry name" value="PKS_PP"/>
    <property type="match status" value="1"/>
</dbReference>
<dbReference type="PANTHER" id="PTHR43201:SF10">
    <property type="entry name" value="CARRIER DOMAIN-CONTAINING PROTEIN"/>
    <property type="match status" value="1"/>
</dbReference>
<evidence type="ECO:0000313" key="7">
    <source>
        <dbReference type="Proteomes" id="UP000235786"/>
    </source>
</evidence>
<dbReference type="Pfam" id="PF00501">
    <property type="entry name" value="AMP-binding"/>
    <property type="match status" value="1"/>
</dbReference>
<reference evidence="6 7" key="1">
    <citation type="submission" date="2016-04" db="EMBL/GenBank/DDBJ databases">
        <title>A degradative enzymes factory behind the ericoid mycorrhizal symbiosis.</title>
        <authorList>
            <consortium name="DOE Joint Genome Institute"/>
            <person name="Martino E."/>
            <person name="Morin E."/>
            <person name="Grelet G."/>
            <person name="Kuo A."/>
            <person name="Kohler A."/>
            <person name="Daghino S."/>
            <person name="Barry K."/>
            <person name="Choi C."/>
            <person name="Cichocki N."/>
            <person name="Clum A."/>
            <person name="Copeland A."/>
            <person name="Hainaut M."/>
            <person name="Haridas S."/>
            <person name="Labutti K."/>
            <person name="Lindquist E."/>
            <person name="Lipzen A."/>
            <person name="Khouja H.-R."/>
            <person name="Murat C."/>
            <person name="Ohm R."/>
            <person name="Olson A."/>
            <person name="Spatafora J."/>
            <person name="Veneault-Fourrey C."/>
            <person name="Henrissat B."/>
            <person name="Grigoriev I."/>
            <person name="Martin F."/>
            <person name="Perotto S."/>
        </authorList>
    </citation>
    <scope>NUCLEOTIDE SEQUENCE [LARGE SCALE GENOMIC DNA]</scope>
    <source>
        <strain evidence="6 7">F</strain>
    </source>
</reference>
<dbReference type="PROSITE" id="PS50075">
    <property type="entry name" value="CARRIER"/>
    <property type="match status" value="1"/>
</dbReference>
<dbReference type="Gene3D" id="1.10.1200.10">
    <property type="entry name" value="ACP-like"/>
    <property type="match status" value="1"/>
</dbReference>
<evidence type="ECO:0000256" key="1">
    <source>
        <dbReference type="ARBA" id="ARBA00022450"/>
    </source>
</evidence>
<gene>
    <name evidence="6" type="ORF">L207DRAFT_565066</name>
</gene>
<dbReference type="SUPFAM" id="SSF56801">
    <property type="entry name" value="Acetyl-CoA synthetase-like"/>
    <property type="match status" value="1"/>
</dbReference>
<dbReference type="OrthoDB" id="3633556at2759"/>
<dbReference type="GO" id="GO:0031956">
    <property type="term" value="F:medium-chain fatty acid-CoA ligase activity"/>
    <property type="evidence" value="ECO:0007669"/>
    <property type="project" value="TreeGrafter"/>
</dbReference>
<dbReference type="Proteomes" id="UP000235786">
    <property type="component" value="Unassembled WGS sequence"/>
</dbReference>
<dbReference type="SUPFAM" id="SSF47336">
    <property type="entry name" value="ACP-like"/>
    <property type="match status" value="1"/>
</dbReference>
<dbReference type="Pfam" id="PF00132">
    <property type="entry name" value="Hexapep"/>
    <property type="match status" value="1"/>
</dbReference>
<feature type="region of interest" description="Disordered" evidence="3">
    <location>
        <begin position="1324"/>
        <end position="1343"/>
    </location>
</feature>
<feature type="transmembrane region" description="Helical" evidence="4">
    <location>
        <begin position="1452"/>
        <end position="1478"/>
    </location>
</feature>
<dbReference type="InterPro" id="IPR045851">
    <property type="entry name" value="AMP-bd_C_sf"/>
</dbReference>
<dbReference type="InterPro" id="IPR000873">
    <property type="entry name" value="AMP-dep_synth/lig_dom"/>
</dbReference>
<proteinExistence type="predicted"/>
<dbReference type="GO" id="GO:0031177">
    <property type="term" value="F:phosphopantetheine binding"/>
    <property type="evidence" value="ECO:0007669"/>
    <property type="project" value="InterPro"/>
</dbReference>
<name>A0A2J6RWH0_HYAVF</name>
<evidence type="ECO:0000259" key="5">
    <source>
        <dbReference type="PROSITE" id="PS50075"/>
    </source>
</evidence>
<dbReference type="GO" id="GO:0006631">
    <property type="term" value="P:fatty acid metabolic process"/>
    <property type="evidence" value="ECO:0007669"/>
    <property type="project" value="TreeGrafter"/>
</dbReference>